<proteinExistence type="predicted"/>
<keyword evidence="2" id="KW-0808">Transferase</keyword>
<accession>A0A4U0H4K0</accession>
<feature type="domain" description="N-acetyltransferase" evidence="1">
    <location>
        <begin position="27"/>
        <end position="191"/>
    </location>
</feature>
<dbReference type="GO" id="GO:0016747">
    <property type="term" value="F:acyltransferase activity, transferring groups other than amino-acyl groups"/>
    <property type="evidence" value="ECO:0007669"/>
    <property type="project" value="InterPro"/>
</dbReference>
<organism evidence="2 3">
    <name type="scientific">Sphingobacterium alkalisoli</name>
    <dbReference type="NCBI Taxonomy" id="1874115"/>
    <lineage>
        <taxon>Bacteria</taxon>
        <taxon>Pseudomonadati</taxon>
        <taxon>Bacteroidota</taxon>
        <taxon>Sphingobacteriia</taxon>
        <taxon>Sphingobacteriales</taxon>
        <taxon>Sphingobacteriaceae</taxon>
        <taxon>Sphingobacterium</taxon>
    </lineage>
</organism>
<dbReference type="Pfam" id="PF13302">
    <property type="entry name" value="Acetyltransf_3"/>
    <property type="match status" value="1"/>
</dbReference>
<dbReference type="InterPro" id="IPR016181">
    <property type="entry name" value="Acyl_CoA_acyltransferase"/>
</dbReference>
<name>A0A4U0H4K0_9SPHI</name>
<dbReference type="Proteomes" id="UP000309872">
    <property type="component" value="Unassembled WGS sequence"/>
</dbReference>
<dbReference type="PROSITE" id="PS51186">
    <property type="entry name" value="GNAT"/>
    <property type="match status" value="1"/>
</dbReference>
<dbReference type="EMBL" id="SUKA01000002">
    <property type="protein sequence ID" value="TJY66633.1"/>
    <property type="molecule type" value="Genomic_DNA"/>
</dbReference>
<evidence type="ECO:0000313" key="3">
    <source>
        <dbReference type="Proteomes" id="UP000309872"/>
    </source>
</evidence>
<sequence>MSDIDTKEDFGNEQFFKSEIILENNRVLLRPLKIEDLTSLVEISFSDRLWEYGRRVKSKDDVKEYIKTCLSWRDQERNYPLVIIDKFSNKVAGISQYGSVDFLQKRIEIGWTWLGEAWQGTGINYFVKHLMLKYCFDKQIRRVQFMVDAANHRSASSLKKLGASYEGLLRNYSIQSYGPSNGFYVYSIIDDEWEAINKSLLETYEIIT</sequence>
<protein>
    <submittedName>
        <fullName evidence="2">GNAT family N-acetyltransferase</fullName>
    </submittedName>
</protein>
<evidence type="ECO:0000313" key="2">
    <source>
        <dbReference type="EMBL" id="TJY66633.1"/>
    </source>
</evidence>
<dbReference type="Gene3D" id="3.40.630.30">
    <property type="match status" value="1"/>
</dbReference>
<dbReference type="SUPFAM" id="SSF55729">
    <property type="entry name" value="Acyl-CoA N-acyltransferases (Nat)"/>
    <property type="match status" value="1"/>
</dbReference>
<dbReference type="AlphaFoldDB" id="A0A4U0H4K0"/>
<comment type="caution">
    <text evidence="2">The sequence shown here is derived from an EMBL/GenBank/DDBJ whole genome shotgun (WGS) entry which is preliminary data.</text>
</comment>
<gene>
    <name evidence="2" type="ORF">FAZ19_06850</name>
</gene>
<dbReference type="InterPro" id="IPR000182">
    <property type="entry name" value="GNAT_dom"/>
</dbReference>
<evidence type="ECO:0000259" key="1">
    <source>
        <dbReference type="PROSITE" id="PS51186"/>
    </source>
</evidence>
<dbReference type="PANTHER" id="PTHR43610:SF1">
    <property type="entry name" value="N-ACETYLTRANSFERASE DOMAIN-CONTAINING PROTEIN"/>
    <property type="match status" value="1"/>
</dbReference>
<dbReference type="RefSeq" id="WP_136819982.1">
    <property type="nucleotide sequence ID" value="NZ_BMJX01000002.1"/>
</dbReference>
<reference evidence="2 3" key="1">
    <citation type="submission" date="2019-04" db="EMBL/GenBank/DDBJ databases">
        <title>Sphingobacterium olei sp. nov., isolated from oil-contaminated soil.</title>
        <authorList>
            <person name="Liu B."/>
        </authorList>
    </citation>
    <scope>NUCLEOTIDE SEQUENCE [LARGE SCALE GENOMIC DNA]</scope>
    <source>
        <strain evidence="2 3">Y3L14</strain>
    </source>
</reference>
<dbReference type="OrthoDB" id="9795199at2"/>
<keyword evidence="3" id="KW-1185">Reference proteome</keyword>
<dbReference type="PANTHER" id="PTHR43610">
    <property type="entry name" value="BLL6696 PROTEIN"/>
    <property type="match status" value="1"/>
</dbReference>